<feature type="compositionally biased region" description="Basic and acidic residues" evidence="1">
    <location>
        <begin position="739"/>
        <end position="751"/>
    </location>
</feature>
<feature type="compositionally biased region" description="Polar residues" evidence="1">
    <location>
        <begin position="761"/>
        <end position="775"/>
    </location>
</feature>
<feature type="region of interest" description="Disordered" evidence="1">
    <location>
        <begin position="98"/>
        <end position="127"/>
    </location>
</feature>
<reference evidence="2 3" key="1">
    <citation type="submission" date="2014-06" db="EMBL/GenBank/DDBJ databases">
        <authorList>
            <person name="Swart Estienne"/>
        </authorList>
    </citation>
    <scope>NUCLEOTIDE SEQUENCE [LARGE SCALE GENOMIC DNA]</scope>
    <source>
        <strain evidence="2 3">130c</strain>
    </source>
</reference>
<feature type="region of interest" description="Disordered" evidence="1">
    <location>
        <begin position="729"/>
        <end position="751"/>
    </location>
</feature>
<feature type="region of interest" description="Disordered" evidence="1">
    <location>
        <begin position="355"/>
        <end position="374"/>
    </location>
</feature>
<protein>
    <submittedName>
        <fullName evidence="2">Uncharacterized protein</fullName>
    </submittedName>
</protein>
<evidence type="ECO:0000313" key="3">
    <source>
        <dbReference type="Proteomes" id="UP000039865"/>
    </source>
</evidence>
<dbReference type="PANTHER" id="PTHR47372:SF11">
    <property type="entry name" value="RE19971P"/>
    <property type="match status" value="1"/>
</dbReference>
<feature type="compositionally biased region" description="Basic and acidic residues" evidence="1">
    <location>
        <begin position="573"/>
        <end position="596"/>
    </location>
</feature>
<dbReference type="OrthoDB" id="376826at2759"/>
<dbReference type="EMBL" id="CCKQ01008803">
    <property type="protein sequence ID" value="CDW80268.1"/>
    <property type="molecule type" value="Genomic_DNA"/>
</dbReference>
<feature type="compositionally biased region" description="Polar residues" evidence="1">
    <location>
        <begin position="98"/>
        <end position="111"/>
    </location>
</feature>
<gene>
    <name evidence="2" type="primary">Contig4171.g4456</name>
    <name evidence="2" type="ORF">STYLEM_9264</name>
</gene>
<dbReference type="Gene3D" id="1.20.5.1230">
    <property type="entry name" value="Apolipoprotein A-I"/>
    <property type="match status" value="1"/>
</dbReference>
<feature type="region of interest" description="Disordered" evidence="1">
    <location>
        <begin position="757"/>
        <end position="776"/>
    </location>
</feature>
<dbReference type="Gene3D" id="6.10.140.1430">
    <property type="match status" value="2"/>
</dbReference>
<dbReference type="PANTHER" id="PTHR47372">
    <property type="entry name" value="DAUER UP-REGULATED-RELATED"/>
    <property type="match status" value="1"/>
</dbReference>
<feature type="compositionally biased region" description="Low complexity" evidence="1">
    <location>
        <begin position="439"/>
        <end position="452"/>
    </location>
</feature>
<feature type="compositionally biased region" description="Basic and acidic residues" evidence="1">
    <location>
        <begin position="613"/>
        <end position="624"/>
    </location>
</feature>
<sequence length="892" mass="104236">MFKKDKNLTKNVYDLSKTQESLSLEKLKKQEENVAISKNQLLTKNPDDKDEDFKQISWSAPTGMRENKIIEQFNDPQDLELLDETPEKQNELEISSEAQMSSQQYQGSQDKAPQAYGSEKNQQDISSQHHVYSALSIDQNNYKTSYKFTEKLRHPFKYLRHVIQESTAPNIPLEDIIANEQIHNKIEQTDVYRERQIQEQMAQDYKTQMLHYIKDKAVNTATYNIKEEIETVKEGAEKFYEKAKDFVGDEAHTIKDKTGQLVQNVSNKLTSDTPGQSNIGKAVETSQDLARKTIDKADSFYQAGKEQFEPYAQKIKNKVEPYIEEVQETVKPYYEKAKEEVQPVITKVRDTVRDTLNPTSNEADKFADNYGGQEGDIDIEDKVQRYYQKIKPQQFQGTQQQLQEEQNMIREMIRQELWRHLEQQQPPAQKDKENLMRGQMDQQQWEQYQQKQQRPEVRDINKQQQQSYQSQNLYPLEYEEYREEIEGDYIDKANEYIQPKVQGAKEKIQPQLQQAKEKIQPKLQQAKETLEPKLQQAKEKIEPKLQQAKEKIEPKLQQAKEKIEPKLQQVKEKIEPKMQQAKDKIQPVIDSAKEKAQSFQDNSKQTVPNLSQKAKETVQSKKEQANQAKEQIKYSAQQTAEQANGKVQEIQEKAQQIAERTKDSANEVKGQAKEKGQAYIQEAKDRARRYQESIGRNQVQYQQHQGSARDLQSSNLDLENQISQPTYIQNVQNSQSQQWKDKRTFDEKDQDSKKIDEFIKANSSNPQLSTTSNFMGPSREYSVEEFESNLTLPDIYTLPPKQQQRYGVEKQQVDILRDQKLTDQYEVERSVNQNKDSLRSNIRTEIKLPENVKESQSSQAYAAPYPEESVNPQFYKESISEKQDDLRREQAK</sequence>
<keyword evidence="3" id="KW-1185">Reference proteome</keyword>
<accession>A0A078AHF3</accession>
<evidence type="ECO:0000313" key="2">
    <source>
        <dbReference type="EMBL" id="CDW80268.1"/>
    </source>
</evidence>
<dbReference type="AlphaFoldDB" id="A0A078AHF3"/>
<feature type="compositionally biased region" description="Basic and acidic residues" evidence="1">
    <location>
        <begin position="45"/>
        <end position="54"/>
    </location>
</feature>
<proteinExistence type="predicted"/>
<feature type="compositionally biased region" description="Polar residues" evidence="1">
    <location>
        <begin position="597"/>
        <end position="612"/>
    </location>
</feature>
<feature type="region of interest" description="Disordered" evidence="1">
    <location>
        <begin position="849"/>
        <end position="892"/>
    </location>
</feature>
<dbReference type="Gene3D" id="1.20.120.20">
    <property type="entry name" value="Apolipoprotein"/>
    <property type="match status" value="1"/>
</dbReference>
<name>A0A078AHF3_STYLE</name>
<evidence type="ECO:0000256" key="1">
    <source>
        <dbReference type="SAM" id="MobiDB-lite"/>
    </source>
</evidence>
<dbReference type="Proteomes" id="UP000039865">
    <property type="component" value="Unassembled WGS sequence"/>
</dbReference>
<feature type="region of interest" description="Disordered" evidence="1">
    <location>
        <begin position="573"/>
        <end position="690"/>
    </location>
</feature>
<feature type="region of interest" description="Disordered" evidence="1">
    <location>
        <begin position="423"/>
        <end position="469"/>
    </location>
</feature>
<feature type="region of interest" description="Disordered" evidence="1">
    <location>
        <begin position="38"/>
        <end position="67"/>
    </location>
</feature>
<dbReference type="InParanoid" id="A0A078AHF3"/>
<feature type="compositionally biased region" description="Polar residues" evidence="1">
    <location>
        <begin position="729"/>
        <end position="738"/>
    </location>
</feature>
<feature type="compositionally biased region" description="Basic and acidic residues" evidence="1">
    <location>
        <begin position="878"/>
        <end position="892"/>
    </location>
</feature>
<organism evidence="2 3">
    <name type="scientific">Stylonychia lemnae</name>
    <name type="common">Ciliate</name>
    <dbReference type="NCBI Taxonomy" id="5949"/>
    <lineage>
        <taxon>Eukaryota</taxon>
        <taxon>Sar</taxon>
        <taxon>Alveolata</taxon>
        <taxon>Ciliophora</taxon>
        <taxon>Intramacronucleata</taxon>
        <taxon>Spirotrichea</taxon>
        <taxon>Stichotrichia</taxon>
        <taxon>Sporadotrichida</taxon>
        <taxon>Oxytrichidae</taxon>
        <taxon>Stylonychinae</taxon>
        <taxon>Stylonychia</taxon>
    </lineage>
</organism>
<feature type="compositionally biased region" description="Basic and acidic residues" evidence="1">
    <location>
        <begin position="659"/>
        <end position="690"/>
    </location>
</feature>
<dbReference type="SUPFAM" id="SSF47162">
    <property type="entry name" value="Apolipoprotein"/>
    <property type="match status" value="1"/>
</dbReference>
<feature type="compositionally biased region" description="Polar residues" evidence="1">
    <location>
        <begin position="625"/>
        <end position="642"/>
    </location>
</feature>